<evidence type="ECO:0000256" key="10">
    <source>
        <dbReference type="PROSITE-ProRule" id="PRU10141"/>
    </source>
</evidence>
<keyword evidence="6 8" id="KW-0067">ATP-binding</keyword>
<name>A0AAD5YIU2_9APHY</name>
<dbReference type="Proteomes" id="UP001212997">
    <property type="component" value="Unassembled WGS sequence"/>
</dbReference>
<evidence type="ECO:0000256" key="11">
    <source>
        <dbReference type="SAM" id="MobiDB-lite"/>
    </source>
</evidence>
<evidence type="ECO:0000259" key="12">
    <source>
        <dbReference type="PROSITE" id="PS50006"/>
    </source>
</evidence>
<dbReference type="Gene3D" id="1.10.510.10">
    <property type="entry name" value="Transferase(Phosphotransferase) domain 1"/>
    <property type="match status" value="1"/>
</dbReference>
<proteinExistence type="inferred from homology"/>
<evidence type="ECO:0000259" key="13">
    <source>
        <dbReference type="PROSITE" id="PS50011"/>
    </source>
</evidence>
<dbReference type="EMBL" id="JANAWD010000192">
    <property type="protein sequence ID" value="KAJ3484373.1"/>
    <property type="molecule type" value="Genomic_DNA"/>
</dbReference>
<comment type="caution">
    <text evidence="14">The sequence shown here is derived from an EMBL/GenBank/DDBJ whole genome shotgun (WGS) entry which is preliminary data.</text>
</comment>
<evidence type="ECO:0000256" key="7">
    <source>
        <dbReference type="PIRSR" id="PIRSR630616-1"/>
    </source>
</evidence>
<evidence type="ECO:0008006" key="16">
    <source>
        <dbReference type="Google" id="ProtNLM"/>
    </source>
</evidence>
<dbReference type="GO" id="GO:0004674">
    <property type="term" value="F:protein serine/threonine kinase activity"/>
    <property type="evidence" value="ECO:0007669"/>
    <property type="project" value="UniProtKB-KW"/>
</dbReference>
<dbReference type="SMART" id="SM00220">
    <property type="entry name" value="S_TKc"/>
    <property type="match status" value="1"/>
</dbReference>
<dbReference type="Gene3D" id="2.60.200.20">
    <property type="match status" value="1"/>
</dbReference>
<feature type="cross-link" description="Glycyl lysine isopeptide (Lys-Gly) (interchain with G-Cter in SUMO2)" evidence="9">
    <location>
        <position position="240"/>
    </location>
</feature>
<feature type="compositionally biased region" description="Acidic residues" evidence="11">
    <location>
        <begin position="508"/>
        <end position="531"/>
    </location>
</feature>
<feature type="compositionally biased region" description="Pro residues" evidence="11">
    <location>
        <begin position="587"/>
        <end position="600"/>
    </location>
</feature>
<evidence type="ECO:0000256" key="2">
    <source>
        <dbReference type="ARBA" id="ARBA00022527"/>
    </source>
</evidence>
<evidence type="ECO:0000256" key="4">
    <source>
        <dbReference type="ARBA" id="ARBA00022741"/>
    </source>
</evidence>
<evidence type="ECO:0000256" key="8">
    <source>
        <dbReference type="PIRSR" id="PIRSR630616-2"/>
    </source>
</evidence>
<feature type="compositionally biased region" description="Polar residues" evidence="11">
    <location>
        <begin position="611"/>
        <end position="622"/>
    </location>
</feature>
<feature type="domain" description="Protein kinase" evidence="13">
    <location>
        <begin position="104"/>
        <end position="376"/>
    </location>
</feature>
<feature type="region of interest" description="Disordered" evidence="11">
    <location>
        <begin position="388"/>
        <end position="441"/>
    </location>
</feature>
<dbReference type="InterPro" id="IPR011009">
    <property type="entry name" value="Kinase-like_dom_sf"/>
</dbReference>
<keyword evidence="2" id="KW-0723">Serine/threonine-protein kinase</keyword>
<evidence type="ECO:0000256" key="3">
    <source>
        <dbReference type="ARBA" id="ARBA00022679"/>
    </source>
</evidence>
<dbReference type="PROSITE" id="PS50006">
    <property type="entry name" value="FHA_DOMAIN"/>
    <property type="match status" value="1"/>
</dbReference>
<keyword evidence="4 8" id="KW-0547">Nucleotide-binding</keyword>
<dbReference type="InterPro" id="IPR008271">
    <property type="entry name" value="Ser/Thr_kinase_AS"/>
</dbReference>
<dbReference type="PROSITE" id="PS00107">
    <property type="entry name" value="PROTEIN_KINASE_ATP"/>
    <property type="match status" value="1"/>
</dbReference>
<feature type="binding site" evidence="8 10">
    <location>
        <position position="133"/>
    </location>
    <ligand>
        <name>ATP</name>
        <dbReference type="ChEBI" id="CHEBI:30616"/>
    </ligand>
</feature>
<dbReference type="FunFam" id="1.10.510.10:FF:000571">
    <property type="entry name" value="Maternal embryonic leucine zipper kinase"/>
    <property type="match status" value="1"/>
</dbReference>
<feature type="compositionally biased region" description="Low complexity" evidence="11">
    <location>
        <begin position="392"/>
        <end position="405"/>
    </location>
</feature>
<dbReference type="InterPro" id="IPR000719">
    <property type="entry name" value="Prot_kinase_dom"/>
</dbReference>
<dbReference type="InterPro" id="IPR008984">
    <property type="entry name" value="SMAD_FHA_dom_sf"/>
</dbReference>
<organism evidence="14 15">
    <name type="scientific">Meripilus lineatus</name>
    <dbReference type="NCBI Taxonomy" id="2056292"/>
    <lineage>
        <taxon>Eukaryota</taxon>
        <taxon>Fungi</taxon>
        <taxon>Dikarya</taxon>
        <taxon>Basidiomycota</taxon>
        <taxon>Agaricomycotina</taxon>
        <taxon>Agaricomycetes</taxon>
        <taxon>Polyporales</taxon>
        <taxon>Meripilaceae</taxon>
        <taxon>Meripilus</taxon>
    </lineage>
</organism>
<evidence type="ECO:0000256" key="1">
    <source>
        <dbReference type="ARBA" id="ARBA00005575"/>
    </source>
</evidence>
<sequence length="622" mass="68023">MNHIQSSYLLNGLSFYQGNKHCVIEWDGREDNNSVVKVTDLSSNGTYINGERVGKGRFAVLKEGNEIAFGTPQPQPQNNHSEDYRYIYRHTAAGPPSEGFYKQYALLEELGKGSFATVMKAMCKADGRFYAVKIIQQSTLQKATHAENNGSAKPKAEAAFMREISILEGLQHPNICRLKEVFKEVANINLVLELIPGGDLLDYILAKEGLNEAEAKHITYQICDAMAYIHGKGIAHRDLKPENVLLTLDVPPRVKVADFGLAKAVDSATMLRTMCGTPSYLAPEVVMQVHNEGYQNVVDSWSVGVIVFSMLTNLSPFIELSDAPDVKTKIMARQVDWSTLAARRVTPECEHFIHRLLEPLPASRMTLTNALTHPWLAGYNPDEVYGGRREVPVGLPPSSGVPDGDASMRSVMPADSMAMDAEPSQPSQPGPIPGSYPASQSVSGLVRRSDVILSNDDHIRILPPSQEMFARAKAEAAQYESTPIQTRPNKRKSAPLDSESSLTPMPEDREEQEEGENGAEQETNGVDEDESMATVETPRNGRPKRTKVAPRPPASKLARGRGGKTTGPPRSTRGKGARPGSDQDMATPPPMTRAPPPTSVSPPEGVRRSSRLTQSPQKAGRK</sequence>
<dbReference type="Pfam" id="PF00498">
    <property type="entry name" value="FHA"/>
    <property type="match status" value="1"/>
</dbReference>
<evidence type="ECO:0000313" key="15">
    <source>
        <dbReference type="Proteomes" id="UP001212997"/>
    </source>
</evidence>
<dbReference type="PANTHER" id="PTHR24350">
    <property type="entry name" value="SERINE/THREONINE-PROTEIN KINASE IAL-RELATED"/>
    <property type="match status" value="1"/>
</dbReference>
<dbReference type="PROSITE" id="PS50011">
    <property type="entry name" value="PROTEIN_KINASE_DOM"/>
    <property type="match status" value="1"/>
</dbReference>
<dbReference type="InterPro" id="IPR030616">
    <property type="entry name" value="Aur-like"/>
</dbReference>
<evidence type="ECO:0000256" key="6">
    <source>
        <dbReference type="ARBA" id="ARBA00022840"/>
    </source>
</evidence>
<reference evidence="14" key="1">
    <citation type="submission" date="2022-07" db="EMBL/GenBank/DDBJ databases">
        <title>Genome Sequence of Physisporinus lineatus.</title>
        <authorList>
            <person name="Buettner E."/>
        </authorList>
    </citation>
    <scope>NUCLEOTIDE SEQUENCE</scope>
    <source>
        <strain evidence="14">VT162</strain>
    </source>
</reference>
<dbReference type="InterPro" id="IPR000253">
    <property type="entry name" value="FHA_dom"/>
</dbReference>
<gene>
    <name evidence="14" type="ORF">NLI96_g5687</name>
</gene>
<dbReference type="PROSITE" id="PS00108">
    <property type="entry name" value="PROTEIN_KINASE_ST"/>
    <property type="match status" value="1"/>
</dbReference>
<feature type="binding site" evidence="8">
    <location>
        <begin position="242"/>
        <end position="243"/>
    </location>
    <ligand>
        <name>ATP</name>
        <dbReference type="ChEBI" id="CHEBI:30616"/>
    </ligand>
</feature>
<dbReference type="InterPro" id="IPR017441">
    <property type="entry name" value="Protein_kinase_ATP_BS"/>
</dbReference>
<feature type="region of interest" description="Disordered" evidence="11">
    <location>
        <begin position="472"/>
        <end position="622"/>
    </location>
</feature>
<feature type="domain" description="FHA" evidence="12">
    <location>
        <begin position="19"/>
        <end position="53"/>
    </location>
</feature>
<comment type="similarity">
    <text evidence="1">Belongs to the protein kinase superfamily. CAMK Ser/Thr protein kinase family. CHEK2 subfamily.</text>
</comment>
<dbReference type="Pfam" id="PF00069">
    <property type="entry name" value="Pkinase"/>
    <property type="match status" value="1"/>
</dbReference>
<feature type="binding site" evidence="8">
    <location>
        <position position="258"/>
    </location>
    <ligand>
        <name>ATP</name>
        <dbReference type="ChEBI" id="CHEBI:30616"/>
    </ligand>
</feature>
<protein>
    <recommendedName>
        <fullName evidence="16">Pkinase-domain-containing protein</fullName>
    </recommendedName>
</protein>
<dbReference type="SUPFAM" id="SSF49879">
    <property type="entry name" value="SMAD/FHA domain"/>
    <property type="match status" value="1"/>
</dbReference>
<dbReference type="GO" id="GO:0005524">
    <property type="term" value="F:ATP binding"/>
    <property type="evidence" value="ECO:0007669"/>
    <property type="project" value="UniProtKB-UniRule"/>
</dbReference>
<keyword evidence="3" id="KW-0808">Transferase</keyword>
<evidence type="ECO:0000256" key="9">
    <source>
        <dbReference type="PIRSR" id="PIRSR630616-3"/>
    </source>
</evidence>
<keyword evidence="5" id="KW-0418">Kinase</keyword>
<accession>A0AAD5YIU2</accession>
<evidence type="ECO:0000256" key="5">
    <source>
        <dbReference type="ARBA" id="ARBA00022777"/>
    </source>
</evidence>
<keyword evidence="15" id="KW-1185">Reference proteome</keyword>
<dbReference type="SUPFAM" id="SSF56112">
    <property type="entry name" value="Protein kinase-like (PK-like)"/>
    <property type="match status" value="1"/>
</dbReference>
<dbReference type="AlphaFoldDB" id="A0AAD5YIU2"/>
<evidence type="ECO:0000313" key="14">
    <source>
        <dbReference type="EMBL" id="KAJ3484373.1"/>
    </source>
</evidence>
<feature type="active site" description="Proton acceptor" evidence="7">
    <location>
        <position position="238"/>
    </location>
</feature>